<accession>A0A1D2MUK6</accession>
<proteinExistence type="predicted"/>
<evidence type="ECO:0000313" key="2">
    <source>
        <dbReference type="Proteomes" id="UP000094527"/>
    </source>
</evidence>
<keyword evidence="2" id="KW-1185">Reference proteome</keyword>
<comment type="caution">
    <text evidence="1">The sequence shown here is derived from an EMBL/GenBank/DDBJ whole genome shotgun (WGS) entry which is preliminary data.</text>
</comment>
<gene>
    <name evidence="1" type="ORF">Ocin01_10090</name>
</gene>
<evidence type="ECO:0000313" key="1">
    <source>
        <dbReference type="EMBL" id="ODM96591.1"/>
    </source>
</evidence>
<name>A0A1D2MUK6_ORCCI</name>
<reference evidence="1 2" key="1">
    <citation type="journal article" date="2016" name="Genome Biol. Evol.">
        <title>Gene Family Evolution Reflects Adaptation to Soil Environmental Stressors in the Genome of the Collembolan Orchesella cincta.</title>
        <authorList>
            <person name="Faddeeva-Vakhrusheva A."/>
            <person name="Derks M.F."/>
            <person name="Anvar S.Y."/>
            <person name="Agamennone V."/>
            <person name="Suring W."/>
            <person name="Smit S."/>
            <person name="van Straalen N.M."/>
            <person name="Roelofs D."/>
        </authorList>
    </citation>
    <scope>NUCLEOTIDE SEQUENCE [LARGE SCALE GENOMIC DNA]</scope>
    <source>
        <tissue evidence="1">Mixed pool</tissue>
    </source>
</reference>
<dbReference type="Proteomes" id="UP000094527">
    <property type="component" value="Unassembled WGS sequence"/>
</dbReference>
<dbReference type="EMBL" id="LJIJ01000522">
    <property type="protein sequence ID" value="ODM96591.1"/>
    <property type="molecule type" value="Genomic_DNA"/>
</dbReference>
<protein>
    <submittedName>
        <fullName evidence="1">Uncharacterized protein</fullName>
    </submittedName>
</protein>
<dbReference type="AlphaFoldDB" id="A0A1D2MUK6"/>
<organism evidence="1 2">
    <name type="scientific">Orchesella cincta</name>
    <name type="common">Springtail</name>
    <name type="synonym">Podura cincta</name>
    <dbReference type="NCBI Taxonomy" id="48709"/>
    <lineage>
        <taxon>Eukaryota</taxon>
        <taxon>Metazoa</taxon>
        <taxon>Ecdysozoa</taxon>
        <taxon>Arthropoda</taxon>
        <taxon>Hexapoda</taxon>
        <taxon>Collembola</taxon>
        <taxon>Entomobryomorpha</taxon>
        <taxon>Entomobryoidea</taxon>
        <taxon>Orchesellidae</taxon>
        <taxon>Orchesellinae</taxon>
        <taxon>Orchesella</taxon>
    </lineage>
</organism>
<sequence>MPSYQHHRLLLSWASPQYYYHYRLFHPPFYLVIWEMLHFVLRKPFIEEADHLSSYHSMQNYPLTYLNLLSSLF</sequence>